<dbReference type="AlphaFoldDB" id="A0A4Y1RLF0"/>
<feature type="region of interest" description="Disordered" evidence="2">
    <location>
        <begin position="54"/>
        <end position="75"/>
    </location>
</feature>
<gene>
    <name evidence="3" type="ORF">Prudu_016181</name>
</gene>
<comment type="similarity">
    <text evidence="1">Belongs to the EXO5 family.</text>
</comment>
<proteinExistence type="inferred from homology"/>
<evidence type="ECO:0000256" key="2">
    <source>
        <dbReference type="SAM" id="MobiDB-lite"/>
    </source>
</evidence>
<keyword evidence="3" id="KW-0269">Exonuclease</keyword>
<dbReference type="GO" id="GO:0045145">
    <property type="term" value="F:single-stranded DNA 5'-3' DNA exonuclease activity"/>
    <property type="evidence" value="ECO:0007669"/>
    <property type="project" value="InterPro"/>
</dbReference>
<evidence type="ECO:0000313" key="3">
    <source>
        <dbReference type="EMBL" id="BBH04925.1"/>
    </source>
</evidence>
<dbReference type="Pfam" id="PF09810">
    <property type="entry name" value="Exo5"/>
    <property type="match status" value="3"/>
</dbReference>
<dbReference type="Gene3D" id="3.90.320.10">
    <property type="match status" value="1"/>
</dbReference>
<dbReference type="GO" id="GO:0005634">
    <property type="term" value="C:nucleus"/>
    <property type="evidence" value="ECO:0007669"/>
    <property type="project" value="TreeGrafter"/>
</dbReference>
<keyword evidence="3" id="KW-0378">Hydrolase</keyword>
<accession>A0A4Y1RLF0</accession>
<dbReference type="PANTHER" id="PTHR14464:SF4">
    <property type="entry name" value="EXONUCLEASE V"/>
    <property type="match status" value="1"/>
</dbReference>
<organism evidence="3">
    <name type="scientific">Prunus dulcis</name>
    <name type="common">Almond</name>
    <name type="synonym">Amygdalus dulcis</name>
    <dbReference type="NCBI Taxonomy" id="3755"/>
    <lineage>
        <taxon>Eukaryota</taxon>
        <taxon>Viridiplantae</taxon>
        <taxon>Streptophyta</taxon>
        <taxon>Embryophyta</taxon>
        <taxon>Tracheophyta</taxon>
        <taxon>Spermatophyta</taxon>
        <taxon>Magnoliopsida</taxon>
        <taxon>eudicotyledons</taxon>
        <taxon>Gunneridae</taxon>
        <taxon>Pentapetalae</taxon>
        <taxon>rosids</taxon>
        <taxon>fabids</taxon>
        <taxon>Rosales</taxon>
        <taxon>Rosaceae</taxon>
        <taxon>Amygdaloideae</taxon>
        <taxon>Amygdaleae</taxon>
        <taxon>Prunus</taxon>
    </lineage>
</organism>
<sequence>MTTLEHHSSIFCLLRLSIPLDASCMTLRTIFMYLSSSHEHDDFSQQATLGNITYSDSPKMTESPSESLSDSPFNRNIDDKKNDIVPEIPIEIVSEEEMALLEAALVSARASFSAIPAIRCSTFSFRSNVRSIKSITALSKRRLSGCSEPDIEDSGSLKSAQKKTRMADSFLHRFRKKGLSVTDITATEWCEKQMEFVLLVGKRKVSKAMKKGSARHAKLEEEVVKKVKVRIKSIEDRWALKLLNFITGVNQLLSEGLTRELPLIGFAEGVWMVGVIDEIRMPVTETIRNPLLVDTKTRVKDTLPAEPQRRNGRLQLMCYKYMWDDLVADKFPSNKFFDFFSLNPHHILSDEIREMTANSGFPAETLDDVVRYYRNTCSMLSPAHDQLLLRYELQKDHSLLGEDEFAYDSDWVKNQIQGCLEFWLGEREASYTPEEERWKCGFCQYSSVCPAKNGNHNDPPS</sequence>
<reference evidence="3" key="1">
    <citation type="journal article" date="2019" name="Science">
        <title>Mutation of a bHLH transcription factor allowed almond domestication.</title>
        <authorList>
            <person name="Sanchez-Perez R."/>
            <person name="Pavan S."/>
            <person name="Mazzeo R."/>
            <person name="Moldovan C."/>
            <person name="Aiese Cigliano R."/>
            <person name="Del Cueto J."/>
            <person name="Ricciardi F."/>
            <person name="Lotti C."/>
            <person name="Ricciardi L."/>
            <person name="Dicenta F."/>
            <person name="Lopez-Marques R.L."/>
            <person name="Lindberg Moller B."/>
        </authorList>
    </citation>
    <scope>NUCLEOTIDE SEQUENCE</scope>
</reference>
<protein>
    <submittedName>
        <fullName evidence="3">Exonuclease V, chloroplastic</fullName>
    </submittedName>
</protein>
<name>A0A4Y1RLF0_PRUDU</name>
<evidence type="ECO:0000256" key="1">
    <source>
        <dbReference type="ARBA" id="ARBA00009797"/>
    </source>
</evidence>
<feature type="compositionally biased region" description="Polar residues" evidence="2">
    <location>
        <begin position="54"/>
        <end position="74"/>
    </location>
</feature>
<dbReference type="InterPro" id="IPR011604">
    <property type="entry name" value="PDDEXK-like_dom_sf"/>
</dbReference>
<keyword evidence="3" id="KW-0540">Nuclease</keyword>
<dbReference type="GO" id="GO:0036297">
    <property type="term" value="P:interstrand cross-link repair"/>
    <property type="evidence" value="ECO:0007669"/>
    <property type="project" value="TreeGrafter"/>
</dbReference>
<dbReference type="InterPro" id="IPR019190">
    <property type="entry name" value="EXOV"/>
</dbReference>
<dbReference type="EMBL" id="AP019302">
    <property type="protein sequence ID" value="BBH04925.1"/>
    <property type="molecule type" value="Genomic_DNA"/>
</dbReference>
<dbReference type="PANTHER" id="PTHR14464">
    <property type="entry name" value="EXONUCLEASE V"/>
    <property type="match status" value="1"/>
</dbReference>